<keyword evidence="1" id="KW-0812">Transmembrane</keyword>
<feature type="domain" description="Sphingomyelin synthase-like" evidence="2">
    <location>
        <begin position="147"/>
        <end position="209"/>
    </location>
</feature>
<evidence type="ECO:0000313" key="3">
    <source>
        <dbReference type="EMBL" id="MVN22764.1"/>
    </source>
</evidence>
<feature type="transmembrane region" description="Helical" evidence="1">
    <location>
        <begin position="30"/>
        <end position="52"/>
    </location>
</feature>
<proteinExistence type="predicted"/>
<keyword evidence="4" id="KW-1185">Reference proteome</keyword>
<accession>A0A7K1SZL5</accession>
<keyword evidence="1" id="KW-0472">Membrane</keyword>
<evidence type="ECO:0000256" key="1">
    <source>
        <dbReference type="SAM" id="Phobius"/>
    </source>
</evidence>
<protein>
    <recommendedName>
        <fullName evidence="2">Sphingomyelin synthase-like domain-containing protein</fullName>
    </recommendedName>
</protein>
<dbReference type="InterPro" id="IPR036938">
    <property type="entry name" value="PAP2/HPO_sf"/>
</dbReference>
<evidence type="ECO:0000313" key="4">
    <source>
        <dbReference type="Proteomes" id="UP000462014"/>
    </source>
</evidence>
<evidence type="ECO:0000259" key="2">
    <source>
        <dbReference type="Pfam" id="PF14360"/>
    </source>
</evidence>
<name>A0A7K1SZL5_9SPHI</name>
<feature type="transmembrane region" description="Helical" evidence="1">
    <location>
        <begin position="104"/>
        <end position="123"/>
    </location>
</feature>
<dbReference type="RefSeq" id="WP_157568342.1">
    <property type="nucleotide sequence ID" value="NZ_WPIK01000013.1"/>
</dbReference>
<feature type="transmembrane region" description="Helical" evidence="1">
    <location>
        <begin position="148"/>
        <end position="164"/>
    </location>
</feature>
<sequence>MEIDNINLTATSYKQKWTAEWKLSAFRKRLFTVLVTLLLVVVINPYFFSHIQQRNGIELNDWLLNFIPQYDVSVPVFCILWSMVMLALWRAVQNPRVLIMFGWTYLLLAVSRIISISLVPLNLPKGLINLHDPIINIFYGNQLITKDLFYSGHTATMFLIFLCLQNKYDKAYALFSTIAIAVLLLVQHVHYTIDVVAAPFFTYLLYMLSKRIVSY</sequence>
<comment type="caution">
    <text evidence="3">The sequence shown here is derived from an EMBL/GenBank/DDBJ whole genome shotgun (WGS) entry which is preliminary data.</text>
</comment>
<dbReference type="InterPro" id="IPR025749">
    <property type="entry name" value="Sphingomyelin_synth-like_dom"/>
</dbReference>
<reference evidence="3 4" key="1">
    <citation type="submission" date="2019-12" db="EMBL/GenBank/DDBJ databases">
        <title>Mucilaginibacter sp. HMF7410 genome sequencing and assembly.</title>
        <authorList>
            <person name="Kang H."/>
            <person name="Cha I."/>
            <person name="Kim H."/>
            <person name="Joh K."/>
        </authorList>
    </citation>
    <scope>NUCLEOTIDE SEQUENCE [LARGE SCALE GENOMIC DNA]</scope>
    <source>
        <strain evidence="3 4">HMF7410</strain>
    </source>
</reference>
<feature type="transmembrane region" description="Helical" evidence="1">
    <location>
        <begin position="72"/>
        <end position="92"/>
    </location>
</feature>
<dbReference type="Pfam" id="PF14360">
    <property type="entry name" value="PAP2_C"/>
    <property type="match status" value="1"/>
</dbReference>
<feature type="transmembrane region" description="Helical" evidence="1">
    <location>
        <begin position="171"/>
        <end position="189"/>
    </location>
</feature>
<keyword evidence="1" id="KW-1133">Transmembrane helix</keyword>
<gene>
    <name evidence="3" type="ORF">GO621_14645</name>
</gene>
<dbReference type="Proteomes" id="UP000462014">
    <property type="component" value="Unassembled WGS sequence"/>
</dbReference>
<dbReference type="AlphaFoldDB" id="A0A7K1SZL5"/>
<dbReference type="EMBL" id="WPIK01000013">
    <property type="protein sequence ID" value="MVN22764.1"/>
    <property type="molecule type" value="Genomic_DNA"/>
</dbReference>
<organism evidence="3 4">
    <name type="scientific">Mucilaginibacter arboris</name>
    <dbReference type="NCBI Taxonomy" id="2682090"/>
    <lineage>
        <taxon>Bacteria</taxon>
        <taxon>Pseudomonadati</taxon>
        <taxon>Bacteroidota</taxon>
        <taxon>Sphingobacteriia</taxon>
        <taxon>Sphingobacteriales</taxon>
        <taxon>Sphingobacteriaceae</taxon>
        <taxon>Mucilaginibacter</taxon>
    </lineage>
</organism>
<dbReference type="SUPFAM" id="SSF48317">
    <property type="entry name" value="Acid phosphatase/Vanadium-dependent haloperoxidase"/>
    <property type="match status" value="1"/>
</dbReference>